<dbReference type="Gene3D" id="1.20.1250.20">
    <property type="entry name" value="MFS general substrate transporter like domains"/>
    <property type="match status" value="2"/>
</dbReference>
<evidence type="ECO:0000256" key="3">
    <source>
        <dbReference type="SAM" id="MobiDB-lite"/>
    </source>
</evidence>
<feature type="domain" description="Major facilitator superfamily (MFS) profile" evidence="6">
    <location>
        <begin position="283"/>
        <end position="474"/>
    </location>
</feature>
<evidence type="ECO:0000256" key="1">
    <source>
        <dbReference type="ARBA" id="ARBA00004141"/>
    </source>
</evidence>
<feature type="region of interest" description="Disordered" evidence="3">
    <location>
        <begin position="22"/>
        <end position="73"/>
    </location>
</feature>
<dbReference type="EMBL" id="AZNF01000006">
    <property type="protein sequence ID" value="KID65642.1"/>
    <property type="molecule type" value="Genomic_DNA"/>
</dbReference>
<keyword evidence="4" id="KW-0472">Membrane</keyword>
<dbReference type="VEuPathDB" id="FungiDB:MAN_05301"/>
<feature type="transmembrane region" description="Helical" evidence="4">
    <location>
        <begin position="284"/>
        <end position="307"/>
    </location>
</feature>
<name>A0A0B4FCX3_METAF</name>
<dbReference type="InterPro" id="IPR036259">
    <property type="entry name" value="MFS_trans_sf"/>
</dbReference>
<feature type="chain" id="PRO_5002090517" evidence="5">
    <location>
        <begin position="22"/>
        <end position="474"/>
    </location>
</feature>
<feature type="non-terminal residue" evidence="7">
    <location>
        <position position="1"/>
    </location>
</feature>
<dbReference type="PANTHER" id="PTHR11360">
    <property type="entry name" value="MONOCARBOXYLATE TRANSPORTER"/>
    <property type="match status" value="1"/>
</dbReference>
<feature type="transmembrane region" description="Helical" evidence="4">
    <location>
        <begin position="443"/>
        <end position="461"/>
    </location>
</feature>
<protein>
    <submittedName>
        <fullName evidence="7">Major Facilitator Superfamily protein</fullName>
    </submittedName>
</protein>
<comment type="similarity">
    <text evidence="2">Belongs to the major facilitator superfamily. Monocarboxylate porter (TC 2.A.1.13) family.</text>
</comment>
<feature type="transmembrane region" description="Helical" evidence="4">
    <location>
        <begin position="377"/>
        <end position="399"/>
    </location>
</feature>
<dbReference type="OrthoDB" id="6509908at2759"/>
<feature type="transmembrane region" description="Helical" evidence="4">
    <location>
        <begin position="350"/>
        <end position="371"/>
    </location>
</feature>
<feature type="transmembrane region" description="Helical" evidence="4">
    <location>
        <begin position="241"/>
        <end position="263"/>
    </location>
</feature>
<reference evidence="7 8" key="1">
    <citation type="journal article" date="2014" name="Proc. Natl. Acad. Sci. U.S.A.">
        <title>Trajectory and genomic determinants of fungal-pathogen speciation and host adaptation.</title>
        <authorList>
            <person name="Hu X."/>
            <person name="Xiao G."/>
            <person name="Zheng P."/>
            <person name="Shang Y."/>
            <person name="Su Y."/>
            <person name="Zhang X."/>
            <person name="Liu X."/>
            <person name="Zhan S."/>
            <person name="St Leger R.J."/>
            <person name="Wang C."/>
        </authorList>
    </citation>
    <scope>NUCLEOTIDE SEQUENCE [LARGE SCALE GENOMIC DNA]</scope>
    <source>
        <strain evidence="7 8">ARSEF 549</strain>
    </source>
</reference>
<keyword evidence="8" id="KW-1185">Reference proteome</keyword>
<feature type="transmembrane region" description="Helical" evidence="4">
    <location>
        <begin position="123"/>
        <end position="142"/>
    </location>
</feature>
<accession>A0A0B4FCX3</accession>
<dbReference type="PANTHER" id="PTHR11360:SF234">
    <property type="entry name" value="MFS-TYPE TRANSPORTER DBAD-RELATED"/>
    <property type="match status" value="1"/>
</dbReference>
<dbReference type="InterPro" id="IPR020846">
    <property type="entry name" value="MFS_dom"/>
</dbReference>
<comment type="caution">
    <text evidence="7">The sequence shown here is derived from an EMBL/GenBank/DDBJ whole genome shotgun (WGS) entry which is preliminary data.</text>
</comment>
<dbReference type="Proteomes" id="UP000031186">
    <property type="component" value="Unassembled WGS sequence"/>
</dbReference>
<keyword evidence="4" id="KW-0812">Transmembrane</keyword>
<sequence>MGLAQLLLVLGAAIRSSITSADTMQTPAMTKSEVRSPEPSSLLDADARPVSEDSNHVQETPSDAVEKPQENRGPPPDGGLVAWFHVACSFALFFNSWGILSTFGVFQTHYESGDIFTASSSNISWIGAIQYCLAMMTGFWAGPVYDRGYLRLLIVLGSSGVVLGHVALSFCKTYAQVLLAEGFCIGIGAGCLFVCAVSILPGYFTSKLGLAIGIASSGSAIGAVVYSVVASKLLEQLGFSWMVRVLGFIALGVLVVPVVGMRIRAPSPKRRGFVDRSAFTDVPYLIFVVGTFFASSSLSTINSYISFFTESNKLASHDMSFYIVAILNAASFFGRIIPNFASDHFGPLNVIFPCSLITGLLSLCTMAVHSLAGAVVIAIWLGFFSGVFIAMPPVCFASLTQDKSNIGTRIGMGYSLAGLGYLAGAPAAGRVLHSSDWLNWHALWLYCGLMSIAAGLTYLTVRISKVGFRVLVKG</sequence>
<organism evidence="7 8">
    <name type="scientific">Metarhizium anisopliae (strain ARSEF 549)</name>
    <dbReference type="NCBI Taxonomy" id="3151832"/>
    <lineage>
        <taxon>Eukaryota</taxon>
        <taxon>Fungi</taxon>
        <taxon>Dikarya</taxon>
        <taxon>Ascomycota</taxon>
        <taxon>Pezizomycotina</taxon>
        <taxon>Sordariomycetes</taxon>
        <taxon>Hypocreomycetidae</taxon>
        <taxon>Hypocreales</taxon>
        <taxon>Clavicipitaceae</taxon>
        <taxon>Metarhizium</taxon>
    </lineage>
</organism>
<dbReference type="SUPFAM" id="SSF103473">
    <property type="entry name" value="MFS general substrate transporter"/>
    <property type="match status" value="1"/>
</dbReference>
<feature type="transmembrane region" description="Helical" evidence="4">
    <location>
        <begin position="319"/>
        <end position="338"/>
    </location>
</feature>
<comment type="subcellular location">
    <subcellularLocation>
        <location evidence="1">Membrane</location>
        <topology evidence="1">Multi-pass membrane protein</topology>
    </subcellularLocation>
</comment>
<keyword evidence="4" id="KW-1133">Transmembrane helix</keyword>
<gene>
    <name evidence="7" type="ORF">MAN_05301</name>
</gene>
<evidence type="ECO:0000256" key="2">
    <source>
        <dbReference type="ARBA" id="ARBA00006727"/>
    </source>
</evidence>
<feature type="compositionally biased region" description="Basic and acidic residues" evidence="3">
    <location>
        <begin position="45"/>
        <end position="56"/>
    </location>
</feature>
<feature type="signal peptide" evidence="5">
    <location>
        <begin position="1"/>
        <end position="21"/>
    </location>
</feature>
<dbReference type="Pfam" id="PF07690">
    <property type="entry name" value="MFS_1"/>
    <property type="match status" value="1"/>
</dbReference>
<dbReference type="InterPro" id="IPR011701">
    <property type="entry name" value="MFS"/>
</dbReference>
<evidence type="ECO:0000313" key="8">
    <source>
        <dbReference type="Proteomes" id="UP000031186"/>
    </source>
</evidence>
<dbReference type="HOGENOM" id="CLU_001265_1_1_1"/>
<feature type="transmembrane region" description="Helical" evidence="4">
    <location>
        <begin position="149"/>
        <end position="168"/>
    </location>
</feature>
<feature type="transmembrane region" description="Helical" evidence="4">
    <location>
        <begin position="174"/>
        <end position="196"/>
    </location>
</feature>
<dbReference type="GO" id="GO:0022857">
    <property type="term" value="F:transmembrane transporter activity"/>
    <property type="evidence" value="ECO:0007669"/>
    <property type="project" value="InterPro"/>
</dbReference>
<proteinExistence type="inferred from homology"/>
<evidence type="ECO:0000259" key="6">
    <source>
        <dbReference type="PROSITE" id="PS50850"/>
    </source>
</evidence>
<evidence type="ECO:0000256" key="5">
    <source>
        <dbReference type="SAM" id="SignalP"/>
    </source>
</evidence>
<keyword evidence="5" id="KW-0732">Signal</keyword>
<evidence type="ECO:0000313" key="7">
    <source>
        <dbReference type="EMBL" id="KID65642.1"/>
    </source>
</evidence>
<dbReference type="AlphaFoldDB" id="A0A0B4FCX3"/>
<dbReference type="PROSITE" id="PS50850">
    <property type="entry name" value="MFS"/>
    <property type="match status" value="1"/>
</dbReference>
<feature type="transmembrane region" description="Helical" evidence="4">
    <location>
        <begin position="411"/>
        <end position="431"/>
    </location>
</feature>
<dbReference type="GO" id="GO:0016020">
    <property type="term" value="C:membrane"/>
    <property type="evidence" value="ECO:0007669"/>
    <property type="project" value="UniProtKB-SubCell"/>
</dbReference>
<dbReference type="InterPro" id="IPR050327">
    <property type="entry name" value="Proton-linked_MCT"/>
</dbReference>
<evidence type="ECO:0000256" key="4">
    <source>
        <dbReference type="SAM" id="Phobius"/>
    </source>
</evidence>
<feature type="transmembrane region" description="Helical" evidence="4">
    <location>
        <begin position="208"/>
        <end position="229"/>
    </location>
</feature>